<dbReference type="Pfam" id="PF02472">
    <property type="entry name" value="ExbD"/>
    <property type="match status" value="1"/>
</dbReference>
<dbReference type="AlphaFoldDB" id="A0A518DSB4"/>
<evidence type="ECO:0000256" key="2">
    <source>
        <dbReference type="ARBA" id="ARBA00005811"/>
    </source>
</evidence>
<dbReference type="GO" id="GO:0005886">
    <property type="term" value="C:plasma membrane"/>
    <property type="evidence" value="ECO:0007669"/>
    <property type="project" value="UniProtKB-SubCell"/>
</dbReference>
<dbReference type="PANTHER" id="PTHR30558">
    <property type="entry name" value="EXBD MEMBRANE COMPONENT OF PMF-DRIVEN MACROMOLECULE IMPORT SYSTEM"/>
    <property type="match status" value="1"/>
</dbReference>
<organism evidence="9 10">
    <name type="scientific">Lignipirellula cremea</name>
    <dbReference type="NCBI Taxonomy" id="2528010"/>
    <lineage>
        <taxon>Bacteria</taxon>
        <taxon>Pseudomonadati</taxon>
        <taxon>Planctomycetota</taxon>
        <taxon>Planctomycetia</taxon>
        <taxon>Pirellulales</taxon>
        <taxon>Pirellulaceae</taxon>
        <taxon>Lignipirellula</taxon>
    </lineage>
</organism>
<keyword evidence="4 7" id="KW-0812">Transmembrane</keyword>
<evidence type="ECO:0000256" key="7">
    <source>
        <dbReference type="RuleBase" id="RU003879"/>
    </source>
</evidence>
<comment type="similarity">
    <text evidence="2 7">Belongs to the ExbD/TolR family.</text>
</comment>
<keyword evidence="5 8" id="KW-1133">Transmembrane helix</keyword>
<evidence type="ECO:0000256" key="3">
    <source>
        <dbReference type="ARBA" id="ARBA00022475"/>
    </source>
</evidence>
<feature type="transmembrane region" description="Helical" evidence="8">
    <location>
        <begin position="38"/>
        <end position="56"/>
    </location>
</feature>
<evidence type="ECO:0000313" key="9">
    <source>
        <dbReference type="EMBL" id="QDU94731.1"/>
    </source>
</evidence>
<comment type="subcellular location">
    <subcellularLocation>
        <location evidence="1">Cell membrane</location>
        <topology evidence="1">Single-pass membrane protein</topology>
    </subcellularLocation>
    <subcellularLocation>
        <location evidence="7">Cell membrane</location>
        <topology evidence="7">Single-pass type II membrane protein</topology>
    </subcellularLocation>
</comment>
<gene>
    <name evidence="9" type="ORF">Pla8534_25370</name>
</gene>
<evidence type="ECO:0000256" key="6">
    <source>
        <dbReference type="ARBA" id="ARBA00023136"/>
    </source>
</evidence>
<evidence type="ECO:0000313" key="10">
    <source>
        <dbReference type="Proteomes" id="UP000317648"/>
    </source>
</evidence>
<dbReference type="RefSeq" id="WP_145053387.1">
    <property type="nucleotide sequence ID" value="NZ_CP036433.1"/>
</dbReference>
<dbReference type="GO" id="GO:0022857">
    <property type="term" value="F:transmembrane transporter activity"/>
    <property type="evidence" value="ECO:0007669"/>
    <property type="project" value="InterPro"/>
</dbReference>
<keyword evidence="6 8" id="KW-0472">Membrane</keyword>
<keyword evidence="10" id="KW-1185">Reference proteome</keyword>
<reference evidence="9 10" key="1">
    <citation type="submission" date="2019-02" db="EMBL/GenBank/DDBJ databases">
        <title>Deep-cultivation of Planctomycetes and their phenomic and genomic characterization uncovers novel biology.</title>
        <authorList>
            <person name="Wiegand S."/>
            <person name="Jogler M."/>
            <person name="Boedeker C."/>
            <person name="Pinto D."/>
            <person name="Vollmers J."/>
            <person name="Rivas-Marin E."/>
            <person name="Kohn T."/>
            <person name="Peeters S.H."/>
            <person name="Heuer A."/>
            <person name="Rast P."/>
            <person name="Oberbeckmann S."/>
            <person name="Bunk B."/>
            <person name="Jeske O."/>
            <person name="Meyerdierks A."/>
            <person name="Storesund J.E."/>
            <person name="Kallscheuer N."/>
            <person name="Luecker S."/>
            <person name="Lage O.M."/>
            <person name="Pohl T."/>
            <person name="Merkel B.J."/>
            <person name="Hornburger P."/>
            <person name="Mueller R.-W."/>
            <person name="Bruemmer F."/>
            <person name="Labrenz M."/>
            <person name="Spormann A.M."/>
            <person name="Op den Camp H."/>
            <person name="Overmann J."/>
            <person name="Amann R."/>
            <person name="Jetten M.S.M."/>
            <person name="Mascher T."/>
            <person name="Medema M.H."/>
            <person name="Devos D.P."/>
            <person name="Kaster A.-K."/>
            <person name="Ovreas L."/>
            <person name="Rohde M."/>
            <person name="Galperin M.Y."/>
            <person name="Jogler C."/>
        </authorList>
    </citation>
    <scope>NUCLEOTIDE SEQUENCE [LARGE SCALE GENOMIC DNA]</scope>
    <source>
        <strain evidence="9 10">Pla85_3_4</strain>
    </source>
</reference>
<sequence>MASAPDEIDDDAIDIHKRDEVQALFRRRRAMDDAEMDITPMIDITFLLLIFFLVAAKIESTTGVDLPEAKYGVPVAAKDSVIVTVASAPDGSAVVYLGDAIDPQYRVNSGDPADQRRALAEYVDKELNGSTAKHHVLIKADGALKHREVAKVLATIGGAVELEILHVAVLEK</sequence>
<dbReference type="KEGG" id="lcre:Pla8534_25370"/>
<proteinExistence type="inferred from homology"/>
<keyword evidence="7" id="KW-0653">Protein transport</keyword>
<dbReference type="PANTHER" id="PTHR30558:SF3">
    <property type="entry name" value="BIOPOLYMER TRANSPORT PROTEIN EXBD-RELATED"/>
    <property type="match status" value="1"/>
</dbReference>
<evidence type="ECO:0000256" key="8">
    <source>
        <dbReference type="SAM" id="Phobius"/>
    </source>
</evidence>
<dbReference type="Proteomes" id="UP000317648">
    <property type="component" value="Chromosome"/>
</dbReference>
<name>A0A518DSB4_9BACT</name>
<dbReference type="OrthoDB" id="9793581at2"/>
<dbReference type="GO" id="GO:0015031">
    <property type="term" value="P:protein transport"/>
    <property type="evidence" value="ECO:0007669"/>
    <property type="project" value="UniProtKB-KW"/>
</dbReference>
<keyword evidence="3" id="KW-1003">Cell membrane</keyword>
<protein>
    <submittedName>
        <fullName evidence="9">Colicin uptake protein TolR</fullName>
    </submittedName>
</protein>
<dbReference type="InterPro" id="IPR003400">
    <property type="entry name" value="ExbD"/>
</dbReference>
<accession>A0A518DSB4</accession>
<dbReference type="EMBL" id="CP036433">
    <property type="protein sequence ID" value="QDU94731.1"/>
    <property type="molecule type" value="Genomic_DNA"/>
</dbReference>
<evidence type="ECO:0000256" key="5">
    <source>
        <dbReference type="ARBA" id="ARBA00022989"/>
    </source>
</evidence>
<evidence type="ECO:0000256" key="1">
    <source>
        <dbReference type="ARBA" id="ARBA00004162"/>
    </source>
</evidence>
<evidence type="ECO:0000256" key="4">
    <source>
        <dbReference type="ARBA" id="ARBA00022692"/>
    </source>
</evidence>
<keyword evidence="7" id="KW-0813">Transport</keyword>